<feature type="compositionally biased region" description="Low complexity" evidence="10">
    <location>
        <begin position="314"/>
        <end position="328"/>
    </location>
</feature>
<comment type="caution">
    <text evidence="12">The sequence shown here is derived from an EMBL/GenBank/DDBJ whole genome shotgun (WGS) entry which is preliminary data.</text>
</comment>
<organism evidence="12 13">
    <name type="scientific">Rhodofomes roseus</name>
    <dbReference type="NCBI Taxonomy" id="34475"/>
    <lineage>
        <taxon>Eukaryota</taxon>
        <taxon>Fungi</taxon>
        <taxon>Dikarya</taxon>
        <taxon>Basidiomycota</taxon>
        <taxon>Agaricomycotina</taxon>
        <taxon>Agaricomycetes</taxon>
        <taxon>Polyporales</taxon>
        <taxon>Rhodofomes</taxon>
    </lineage>
</organism>
<evidence type="ECO:0000256" key="10">
    <source>
        <dbReference type="SAM" id="MobiDB-lite"/>
    </source>
</evidence>
<comment type="similarity">
    <text evidence="1">Belongs to the NARF family.</text>
</comment>
<feature type="domain" description="Iron hydrogenase large subunit C-terminal" evidence="11">
    <location>
        <begin position="128"/>
        <end position="469"/>
    </location>
</feature>
<keyword evidence="7" id="KW-0411">Iron-sulfur</keyword>
<feature type="region of interest" description="Disordered" evidence="10">
    <location>
        <begin position="306"/>
        <end position="331"/>
    </location>
</feature>
<dbReference type="GO" id="GO:0051539">
    <property type="term" value="F:4 iron, 4 sulfur cluster binding"/>
    <property type="evidence" value="ECO:0007669"/>
    <property type="project" value="UniProtKB-KW"/>
</dbReference>
<dbReference type="InterPro" id="IPR004108">
    <property type="entry name" value="Fe_hydrogenase_lsu_C"/>
</dbReference>
<evidence type="ECO:0000256" key="5">
    <source>
        <dbReference type="ARBA" id="ARBA00022723"/>
    </source>
</evidence>
<keyword evidence="6" id="KW-0408">Iron</keyword>
<name>A0A4Y9XVB3_9APHY</name>
<evidence type="ECO:0000259" key="11">
    <source>
        <dbReference type="Pfam" id="PF02906"/>
    </source>
</evidence>
<dbReference type="FunFam" id="3.30.70.20:FF:000042">
    <property type="entry name" value="Cytosolic Fe-S cluster assembly factor NAR1"/>
    <property type="match status" value="1"/>
</dbReference>
<evidence type="ECO:0000256" key="6">
    <source>
        <dbReference type="ARBA" id="ARBA00023004"/>
    </source>
</evidence>
<evidence type="ECO:0000256" key="2">
    <source>
        <dbReference type="ARBA" id="ARBA00015854"/>
    </source>
</evidence>
<evidence type="ECO:0000256" key="9">
    <source>
        <dbReference type="ARBA" id="ARBA00031269"/>
    </source>
</evidence>
<evidence type="ECO:0000256" key="3">
    <source>
        <dbReference type="ARBA" id="ARBA00017073"/>
    </source>
</evidence>
<evidence type="ECO:0000256" key="8">
    <source>
        <dbReference type="ARBA" id="ARBA00025099"/>
    </source>
</evidence>
<dbReference type="EMBL" id="SEKV01000726">
    <property type="protein sequence ID" value="TFY54204.1"/>
    <property type="molecule type" value="Genomic_DNA"/>
</dbReference>
<evidence type="ECO:0000313" key="12">
    <source>
        <dbReference type="EMBL" id="TFY54204.1"/>
    </source>
</evidence>
<comment type="function">
    <text evidence="8">Component of the cytosolic Fe/S protein assembly machinery. Required for maturation of extramitochondrial Fe/S proteins. May play a role in the transfer of pre-assembled Fe/S clusters to target apoproteins.</text>
</comment>
<dbReference type="SUPFAM" id="SSF53920">
    <property type="entry name" value="Fe-only hydrogenase"/>
    <property type="match status" value="1"/>
</dbReference>
<evidence type="ECO:0000256" key="7">
    <source>
        <dbReference type="ARBA" id="ARBA00023014"/>
    </source>
</evidence>
<dbReference type="AlphaFoldDB" id="A0A4Y9XVB3"/>
<dbReference type="Gene3D" id="3.40.50.1780">
    <property type="match status" value="2"/>
</dbReference>
<reference evidence="12 13" key="1">
    <citation type="submission" date="2019-01" db="EMBL/GenBank/DDBJ databases">
        <title>Genome sequencing of the rare red list fungi Fomitopsis rosea.</title>
        <authorList>
            <person name="Buettner E."/>
            <person name="Kellner H."/>
        </authorList>
    </citation>
    <scope>NUCLEOTIDE SEQUENCE [LARGE SCALE GENOMIC DNA]</scope>
    <source>
        <strain evidence="12 13">DSM 105464</strain>
    </source>
</reference>
<protein>
    <recommendedName>
        <fullName evidence="2">Cytosolic Fe-S cluster assembly factor NAR1</fullName>
    </recommendedName>
    <alternativeName>
        <fullName evidence="3">Cytosolic Fe-S cluster assembly factor nar1</fullName>
    </alternativeName>
    <alternativeName>
        <fullName evidence="9">Nuclear architecture-related protein 1</fullName>
    </alternativeName>
</protein>
<dbReference type="Gene3D" id="3.40.950.10">
    <property type="entry name" value="Fe-only Hydrogenase (Larger Subunit), Chain L, domain 3"/>
    <property type="match status" value="1"/>
</dbReference>
<accession>A0A4Y9XVB3</accession>
<feature type="region of interest" description="Disordered" evidence="10">
    <location>
        <begin position="525"/>
        <end position="547"/>
    </location>
</feature>
<dbReference type="InterPro" id="IPR009016">
    <property type="entry name" value="Fe_hydrogenase"/>
</dbReference>
<proteinExistence type="inferred from homology"/>
<dbReference type="GO" id="GO:0046872">
    <property type="term" value="F:metal ion binding"/>
    <property type="evidence" value="ECO:0007669"/>
    <property type="project" value="UniProtKB-KW"/>
</dbReference>
<sequence length="611" mass="66170">MAFSGALTLTDLNDFITPSQACIKPVEQTNKPDVKDPGAASTEIQVDSSGSYYEVTSDGTKQAGRRLETAQISLNDCLACSGCITSAESVLITMQSHTEVLNFLTNNPDRSSPTHKIPVLSISPQSLASLAASVSSSSSHPVDLSHVLHRVKAFCKEALGFEHVFDTTFARHIALLEHAREFQERKRGEGKLPMLASACPGWICYAEKTHAEMLPFISTTKSPQQVMGTLVKEWMGGKWGKKPDQIYHVTVMPCYDKKLEASRQDFYNEQYATRDVDCVITTGELELLMREKNWDLSMAVGGEDAPKRTLKLGSTSPPASSSMSPATPLGLGDGDEIELPELIAHPGTSSGSYLQSVISMAGDASSCELAVRTVRGADYEEYTVADRATGAVLFKGAKCYGFRNLQNVVRKVGRDAGVQVGRGAAGRMAAVRARGRGRKATADGAAPEVDKGYDYVEVMACPGGCVNGGGQLRSPVQDKDAEGYPRDWAQNGVKVDEDSDTTVSGPKANWGSKEWTKKVEGAYWGGLPTPPPTPPNAEPGEPNGHRLRPSVNADLLASQVLFDLCKPTAVSPPTTSWHTNMDDEAEEWRRKFFRTQYRAVESEIIGLAVKW</sequence>
<keyword evidence="5" id="KW-0479">Metal-binding</keyword>
<evidence type="ECO:0000313" key="13">
    <source>
        <dbReference type="Proteomes" id="UP000298390"/>
    </source>
</evidence>
<keyword evidence="4" id="KW-0004">4Fe-4S</keyword>
<evidence type="ECO:0000256" key="1">
    <source>
        <dbReference type="ARBA" id="ARBA00006596"/>
    </source>
</evidence>
<feature type="compositionally biased region" description="Pro residues" evidence="10">
    <location>
        <begin position="528"/>
        <end position="537"/>
    </location>
</feature>
<dbReference type="InterPro" id="IPR050340">
    <property type="entry name" value="Cytosolic_Fe-S_CAF"/>
</dbReference>
<dbReference type="Pfam" id="PF02906">
    <property type="entry name" value="Fe_hyd_lg_C"/>
    <property type="match status" value="1"/>
</dbReference>
<dbReference type="PANTHER" id="PTHR11615">
    <property type="entry name" value="NITRATE, FORMATE, IRON DEHYDROGENASE"/>
    <property type="match status" value="1"/>
</dbReference>
<dbReference type="Proteomes" id="UP000298390">
    <property type="component" value="Unassembled WGS sequence"/>
</dbReference>
<dbReference type="STRING" id="34475.A0A4Y9XVB3"/>
<gene>
    <name evidence="12" type="ORF">EVJ58_g8998</name>
</gene>
<evidence type="ECO:0000256" key="4">
    <source>
        <dbReference type="ARBA" id="ARBA00022485"/>
    </source>
</evidence>